<dbReference type="FunFam" id="3.90.70.10:FF:000122">
    <property type="entry name" value="Ubiquitin carboxyl-terminal hydrolase 2"/>
    <property type="match status" value="1"/>
</dbReference>
<evidence type="ECO:0000256" key="3">
    <source>
        <dbReference type="ARBA" id="ARBA00022670"/>
    </source>
</evidence>
<evidence type="ECO:0000256" key="6">
    <source>
        <dbReference type="ARBA" id="ARBA00022807"/>
    </source>
</evidence>
<evidence type="ECO:0000259" key="8">
    <source>
        <dbReference type="PROSITE" id="PS50235"/>
    </source>
</evidence>
<dbReference type="PANTHER" id="PTHR43982:SF6">
    <property type="entry name" value="UBIQUITIN CARBOXYL-TERMINAL HYDROLASE 2-RELATED"/>
    <property type="match status" value="1"/>
</dbReference>
<dbReference type="GO" id="GO:0043161">
    <property type="term" value="P:proteasome-mediated ubiquitin-dependent protein catabolic process"/>
    <property type="evidence" value="ECO:0007669"/>
    <property type="project" value="InterPro"/>
</dbReference>
<dbReference type="GO" id="GO:0016579">
    <property type="term" value="P:protein deubiquitination"/>
    <property type="evidence" value="ECO:0007669"/>
    <property type="project" value="InterPro"/>
</dbReference>
<evidence type="ECO:0000313" key="9">
    <source>
        <dbReference type="EMBL" id="TVY84769.1"/>
    </source>
</evidence>
<evidence type="ECO:0000256" key="1">
    <source>
        <dbReference type="ARBA" id="ARBA00000707"/>
    </source>
</evidence>
<dbReference type="Gene3D" id="3.90.70.10">
    <property type="entry name" value="Cysteine proteinases"/>
    <property type="match status" value="2"/>
</dbReference>
<dbReference type="InterPro" id="IPR028889">
    <property type="entry name" value="USP"/>
</dbReference>
<keyword evidence="3" id="KW-0645">Protease</keyword>
<comment type="catalytic activity">
    <reaction evidence="1">
        <text>Thiol-dependent hydrolysis of ester, thioester, amide, peptide and isopeptide bonds formed by the C-terminal Gly of ubiquitin (a 76-residue protein attached to proteins as an intracellular targeting signal).</text>
        <dbReference type="EC" id="3.4.19.12"/>
    </reaction>
</comment>
<reference evidence="9 10" key="1">
    <citation type="submission" date="2018-05" db="EMBL/GenBank/DDBJ databases">
        <title>Genome sequencing and assembly of the regulated plant pathogen Lachnellula willkommii and related sister species for the development of diagnostic species identification markers.</title>
        <authorList>
            <person name="Giroux E."/>
            <person name="Bilodeau G."/>
        </authorList>
    </citation>
    <scope>NUCLEOTIDE SEQUENCE [LARGE SCALE GENOMIC DNA]</scope>
    <source>
        <strain evidence="9 10">CBS 268.59</strain>
    </source>
</reference>
<sequence length="1293" mass="145967">MAGHQGHRVPQGPGKTAPRFIEDLFDYDPRYPKEGRNLLADDAPHYRKSRVPPVPSRKGDYDCRHLLMIKKSQTVAPASNHEKPDHNQYVVSTYCATCRWYFDITVDYTHWEGNSIACHGSDAENPLHHFQLVESIHTKSRPDLPRNRYKNVAEIHLFMCSGKLCPVRVKVEITPPKLDPEFLGLILSTSKVRDRGHKEIRAEPERYLGLQPLVPFQVLSYLRQYISDARDIKKGTREVKRIAKRNKKYMLAFGEECEPLFEYLGFISVQEMGLEPEDPSNFFWNLPPITDENNEFLEDVDIELMLKQTERPLAEQRGPIARPEDYKPTIAKPHIERSLRCFDYPTASRTKTINVDALEHPHYASLGAVELFSDELLIWAYDRQCQCDPENKPYYLDCLVGIAKGRGSSDLEMRVAVAESSGEYGEGAMEEAFKFFGLDANTKEGDEHIMGLYRSRIESAPRQKDEARNCLLIISKARNSAKIAALANDRAMSYEEAMEFLGVTTETEPSMIASAAVVIAADGDSTKAARALRVIANKLDDISLQQAAIGMESNSPRIDISEAYDRLQIKDLMASEETVFIYYQHSKELGAASDDKLAEALRTIAVERGSHYLFAKLDDPNAIVKPAASTSDQPIGLDNIGNTCYLNSLLQYYYTIKAVRDVVMNFQQHRMSLGEEDIKKKRVGGRSVSKAEIIKAQKFVDELHNLFESLKTASTHSIKPTRDLAELTIFSSAAAANFRRASISSPQALNLNSDFPVYGPEPRPLPPLSRPSPVPAEDDIEMVDTPLDGSETSEATLVDMEPLPSYNEVADGPSSPTTEKGDDENLSMRDKDQDDDAVMVNGVGAVSEENLLSAPEKPPPVPPRNKSGLSIQTNETKNVISEDDLWRFGSQQDVTEVIGNVMFRLQCAIKPTSIDEQTGEQIDIVRDSFYSSMAVYLQKPQKLERKVEAVANLNVFPAPSGPRDIYEALDVFFDQQLVDVDNTTAPQHSSISKLPPILQIQIQRTAFDQVKKVASKNQNPVMFPETIYMDRYMDSDDPNSDLMRRRRETWKWKEELRRLEARRESLNGQNSELAVPDALAAAKGYVIALQDEEIEGISIDSGIAEAIEERTAEIAQELETISKEIVTLKHSLNEQFTDMNRYEYKLQTVFIHRGEAGGGHYWIYVYDFDNDIWRKYNDDRVDVVKNRSDIFECQNVNDGTPYYLAYVRSEDKQDLVEAVCRNVPELMEVNVTEVWADEMEDEAVHMGDDEADGVRHVEHVKPRPLRPKPAADKLLNGWEATDGGKDANGNSWY</sequence>
<dbReference type="SUPFAM" id="SSF54001">
    <property type="entry name" value="Cysteine proteinases"/>
    <property type="match status" value="1"/>
</dbReference>
<keyword evidence="6" id="KW-0788">Thiol protease</keyword>
<dbReference type="Pfam" id="PF00443">
    <property type="entry name" value="UCH"/>
    <property type="match status" value="1"/>
</dbReference>
<protein>
    <recommendedName>
        <fullName evidence="2">ubiquitinyl hydrolase 1</fullName>
        <ecNumber evidence="2">3.4.19.12</ecNumber>
    </recommendedName>
</protein>
<dbReference type="PANTHER" id="PTHR43982">
    <property type="entry name" value="UBIQUITIN CARBOXYL-TERMINAL HYDROLASE"/>
    <property type="match status" value="1"/>
</dbReference>
<feature type="compositionally biased region" description="Pro residues" evidence="7">
    <location>
        <begin position="759"/>
        <end position="774"/>
    </location>
</feature>
<dbReference type="CDD" id="cd02666">
    <property type="entry name" value="Peptidase_C19J"/>
    <property type="match status" value="1"/>
</dbReference>
<dbReference type="InterPro" id="IPR044635">
    <property type="entry name" value="UBP14-like"/>
</dbReference>
<dbReference type="GO" id="GO:0061136">
    <property type="term" value="P:regulation of proteasomal protein catabolic process"/>
    <property type="evidence" value="ECO:0007669"/>
    <property type="project" value="TreeGrafter"/>
</dbReference>
<dbReference type="InterPro" id="IPR038765">
    <property type="entry name" value="Papain-like_cys_pep_sf"/>
</dbReference>
<proteinExistence type="predicted"/>
<feature type="domain" description="USP" evidence="8">
    <location>
        <begin position="635"/>
        <end position="1209"/>
    </location>
</feature>
<dbReference type="InterPro" id="IPR001394">
    <property type="entry name" value="Peptidase_C19_UCH"/>
</dbReference>
<gene>
    <name evidence="9" type="primary">UBP2</name>
    <name evidence="9" type="ORF">LSUE1_G000572</name>
</gene>
<evidence type="ECO:0000256" key="7">
    <source>
        <dbReference type="SAM" id="MobiDB-lite"/>
    </source>
</evidence>
<keyword evidence="10" id="KW-1185">Reference proteome</keyword>
<organism evidence="9 10">
    <name type="scientific">Lachnellula suecica</name>
    <dbReference type="NCBI Taxonomy" id="602035"/>
    <lineage>
        <taxon>Eukaryota</taxon>
        <taxon>Fungi</taxon>
        <taxon>Dikarya</taxon>
        <taxon>Ascomycota</taxon>
        <taxon>Pezizomycotina</taxon>
        <taxon>Leotiomycetes</taxon>
        <taxon>Helotiales</taxon>
        <taxon>Lachnaceae</taxon>
        <taxon>Lachnellula</taxon>
    </lineage>
</organism>
<dbReference type="OrthoDB" id="2420415at2759"/>
<comment type="caution">
    <text evidence="9">The sequence shown here is derived from an EMBL/GenBank/DDBJ whole genome shotgun (WGS) entry which is preliminary data.</text>
</comment>
<keyword evidence="4" id="KW-0833">Ubl conjugation pathway</keyword>
<keyword evidence="5 9" id="KW-0378">Hydrolase</keyword>
<evidence type="ECO:0000256" key="5">
    <source>
        <dbReference type="ARBA" id="ARBA00022801"/>
    </source>
</evidence>
<dbReference type="GO" id="GO:0070628">
    <property type="term" value="F:proteasome binding"/>
    <property type="evidence" value="ECO:0007669"/>
    <property type="project" value="TreeGrafter"/>
</dbReference>
<feature type="region of interest" description="Disordered" evidence="7">
    <location>
        <begin position="848"/>
        <end position="870"/>
    </location>
</feature>
<name>A0A8T9CFY7_9HELO</name>
<dbReference type="PROSITE" id="PS50235">
    <property type="entry name" value="USP_3"/>
    <property type="match status" value="1"/>
</dbReference>
<dbReference type="EC" id="3.4.19.12" evidence="2"/>
<feature type="region of interest" description="Disordered" evidence="7">
    <location>
        <begin position="754"/>
        <end position="835"/>
    </location>
</feature>
<feature type="region of interest" description="Disordered" evidence="7">
    <location>
        <begin position="1263"/>
        <end position="1293"/>
    </location>
</feature>
<dbReference type="Proteomes" id="UP000469558">
    <property type="component" value="Unassembled WGS sequence"/>
</dbReference>
<dbReference type="InterPro" id="IPR018200">
    <property type="entry name" value="USP_CS"/>
</dbReference>
<evidence type="ECO:0000256" key="2">
    <source>
        <dbReference type="ARBA" id="ARBA00012759"/>
    </source>
</evidence>
<evidence type="ECO:0000256" key="4">
    <source>
        <dbReference type="ARBA" id="ARBA00022786"/>
    </source>
</evidence>
<dbReference type="GO" id="GO:0004843">
    <property type="term" value="F:cysteine-type deubiquitinase activity"/>
    <property type="evidence" value="ECO:0007669"/>
    <property type="project" value="UniProtKB-EC"/>
</dbReference>
<dbReference type="Pfam" id="PF13446">
    <property type="entry name" value="RPT"/>
    <property type="match status" value="4"/>
</dbReference>
<dbReference type="PROSITE" id="PS00972">
    <property type="entry name" value="USP_1"/>
    <property type="match status" value="1"/>
</dbReference>
<accession>A0A8T9CFY7</accession>
<dbReference type="EMBL" id="QGMK01000057">
    <property type="protein sequence ID" value="TVY84769.1"/>
    <property type="molecule type" value="Genomic_DNA"/>
</dbReference>
<evidence type="ECO:0000313" key="10">
    <source>
        <dbReference type="Proteomes" id="UP000469558"/>
    </source>
</evidence>
<dbReference type="InterPro" id="IPR025305">
    <property type="entry name" value="UCH_repeat_domain"/>
</dbReference>